<dbReference type="GO" id="GO:0003723">
    <property type="term" value="F:RNA binding"/>
    <property type="evidence" value="ECO:0007669"/>
    <property type="project" value="TreeGrafter"/>
</dbReference>
<dbReference type="AlphaFoldDB" id="A0A9W7DP73"/>
<accession>A0A9W7DP73</accession>
<dbReference type="EMBL" id="BRXZ01001939">
    <property type="protein sequence ID" value="GMH50253.1"/>
    <property type="molecule type" value="Genomic_DNA"/>
</dbReference>
<keyword evidence="2" id="KW-0689">Ribosomal protein</keyword>
<evidence type="ECO:0000313" key="5">
    <source>
        <dbReference type="Proteomes" id="UP001165082"/>
    </source>
</evidence>
<dbReference type="GO" id="GO:0022627">
    <property type="term" value="C:cytosolic small ribosomal subunit"/>
    <property type="evidence" value="ECO:0007669"/>
    <property type="project" value="TreeGrafter"/>
</dbReference>
<dbReference type="InterPro" id="IPR036390">
    <property type="entry name" value="WH_DNA-bd_sf"/>
</dbReference>
<dbReference type="SMART" id="SM01413">
    <property type="entry name" value="Ribosomal_S19e"/>
    <property type="match status" value="1"/>
</dbReference>
<dbReference type="GO" id="GO:0003735">
    <property type="term" value="F:structural constituent of ribosome"/>
    <property type="evidence" value="ECO:0007669"/>
    <property type="project" value="InterPro"/>
</dbReference>
<evidence type="ECO:0000256" key="3">
    <source>
        <dbReference type="ARBA" id="ARBA00023274"/>
    </source>
</evidence>
<dbReference type="OrthoDB" id="428974at2759"/>
<comment type="caution">
    <text evidence="4">The sequence shown here is derived from an EMBL/GenBank/DDBJ whole genome shotgun (WGS) entry which is preliminary data.</text>
</comment>
<evidence type="ECO:0000313" key="4">
    <source>
        <dbReference type="EMBL" id="GMH50253.1"/>
    </source>
</evidence>
<dbReference type="Pfam" id="PF01090">
    <property type="entry name" value="Ribosomal_S19e"/>
    <property type="match status" value="1"/>
</dbReference>
<dbReference type="SUPFAM" id="SSF46785">
    <property type="entry name" value="Winged helix' DNA-binding domain"/>
    <property type="match status" value="1"/>
</dbReference>
<proteinExistence type="inferred from homology"/>
<dbReference type="InterPro" id="IPR001266">
    <property type="entry name" value="Ribosomal_eS19"/>
</dbReference>
<evidence type="ECO:0000256" key="1">
    <source>
        <dbReference type="ARBA" id="ARBA00010014"/>
    </source>
</evidence>
<gene>
    <name evidence="4" type="ORF">TrRE_jg6532</name>
</gene>
<dbReference type="GO" id="GO:0006412">
    <property type="term" value="P:translation"/>
    <property type="evidence" value="ECO:0007669"/>
    <property type="project" value="InterPro"/>
</dbReference>
<dbReference type="Gene3D" id="1.10.10.10">
    <property type="entry name" value="Winged helix-like DNA-binding domain superfamily/Winged helix DNA-binding domain"/>
    <property type="match status" value="1"/>
</dbReference>
<dbReference type="Proteomes" id="UP001165082">
    <property type="component" value="Unassembled WGS sequence"/>
</dbReference>
<protein>
    <recommendedName>
        <fullName evidence="6">40S ribosomal protein S19</fullName>
    </recommendedName>
</protein>
<dbReference type="InterPro" id="IPR036388">
    <property type="entry name" value="WH-like_DNA-bd_sf"/>
</dbReference>
<name>A0A9W7DP73_9STRA</name>
<dbReference type="FunFam" id="1.10.10.10:FF:000118">
    <property type="entry name" value="40S ribosomal protein S19"/>
    <property type="match status" value="1"/>
</dbReference>
<dbReference type="PANTHER" id="PTHR11710">
    <property type="entry name" value="40S RIBOSOMAL PROTEIN S19"/>
    <property type="match status" value="1"/>
</dbReference>
<dbReference type="PANTHER" id="PTHR11710:SF0">
    <property type="entry name" value="40S RIBOSOMAL PROTEIN S19"/>
    <property type="match status" value="1"/>
</dbReference>
<evidence type="ECO:0008006" key="6">
    <source>
        <dbReference type="Google" id="ProtNLM"/>
    </source>
</evidence>
<reference evidence="4" key="1">
    <citation type="submission" date="2022-07" db="EMBL/GenBank/DDBJ databases">
        <title>Genome analysis of Parmales, a sister group of diatoms, reveals the evolutionary specialization of diatoms from phago-mixotrophs to photoautotrophs.</title>
        <authorList>
            <person name="Ban H."/>
            <person name="Sato S."/>
            <person name="Yoshikawa S."/>
            <person name="Kazumasa Y."/>
            <person name="Nakamura Y."/>
            <person name="Ichinomiya M."/>
            <person name="Saitoh K."/>
            <person name="Sato N."/>
            <person name="Blanc-Mathieu R."/>
            <person name="Endo H."/>
            <person name="Kuwata A."/>
            <person name="Ogata H."/>
        </authorList>
    </citation>
    <scope>NUCLEOTIDE SEQUENCE</scope>
</reference>
<dbReference type="GO" id="GO:0000028">
    <property type="term" value="P:ribosomal small subunit assembly"/>
    <property type="evidence" value="ECO:0007669"/>
    <property type="project" value="TreeGrafter"/>
</dbReference>
<evidence type="ECO:0000256" key="2">
    <source>
        <dbReference type="ARBA" id="ARBA00022980"/>
    </source>
</evidence>
<keyword evidence="3" id="KW-0687">Ribonucleoprotein</keyword>
<organism evidence="4 5">
    <name type="scientific">Triparma retinervis</name>
    <dbReference type="NCBI Taxonomy" id="2557542"/>
    <lineage>
        <taxon>Eukaryota</taxon>
        <taxon>Sar</taxon>
        <taxon>Stramenopiles</taxon>
        <taxon>Ochrophyta</taxon>
        <taxon>Bolidophyceae</taxon>
        <taxon>Parmales</taxon>
        <taxon>Triparmaceae</taxon>
        <taxon>Triparma</taxon>
    </lineage>
</organism>
<sequence length="154" mass="17261">MSEEFEPRAITVRDIAPADFIAAYAEHLKNSDKFELPAWADLVKTAVFKELAPYGDDWYYVRAASIARKIYLRPGTGVGALQKWYGGSYRRGTRTEHFRKANSGLIRVILQGLEEMRVVEKAGANGRKVTRVGQQDLDRIAGGVARAQVEDDDE</sequence>
<comment type="similarity">
    <text evidence="1">Belongs to the eukaryotic ribosomal protein eS19 family.</text>
</comment>
<keyword evidence="5" id="KW-1185">Reference proteome</keyword>